<reference evidence="5 6" key="1">
    <citation type="submission" date="2024-04" db="EMBL/GenBank/DDBJ databases">
        <title>Genomic Markers of Mycobacteria.</title>
        <authorList>
            <person name="Soliman M.S."/>
            <person name="Elkholy A."/>
            <person name="Soliman N.S."/>
            <person name="Abbas A."/>
            <person name="Khayrat S."/>
            <person name="Shawky S."/>
        </authorList>
    </citation>
    <scope>NUCLEOTIDE SEQUENCE [LARGE SCALE GENOMIC DNA]</scope>
    <source>
        <strain evidence="5 6">Egy-CU-AM5</strain>
    </source>
</reference>
<proteinExistence type="predicted"/>
<name>A0ABV3VQ07_9MYCO</name>
<keyword evidence="2" id="KW-1133">Transmembrane helix</keyword>
<evidence type="ECO:0000313" key="5">
    <source>
        <dbReference type="EMBL" id="MEX3743452.1"/>
    </source>
</evidence>
<feature type="transmembrane region" description="Helical" evidence="2">
    <location>
        <begin position="418"/>
        <end position="441"/>
    </location>
</feature>
<dbReference type="Proteomes" id="UP001558474">
    <property type="component" value="Unassembled WGS sequence"/>
</dbReference>
<keyword evidence="2" id="KW-0472">Membrane</keyword>
<feature type="transmembrane region" description="Helical" evidence="2">
    <location>
        <begin position="503"/>
        <end position="520"/>
    </location>
</feature>
<sequence>MRRVCSWLFALGLIAFGLLWPLLFNGSGSGAAPGPADPVVITDYRADFTVDADGRMDAVETVTGDFPGGRHGIFRYWDVQNQNNSHVRQVPEITSITMDGSPIPYELLWESGKRFRVAKIGDPATTLDWGSHVFELRYTIDGVLDPGTVGAQRQFAANTGNPEAHSAFYWNVVAPAWNNTIERADISVTLPAEVTGAGCSVGFGVGAACADLRIDGSTVRLAATGLEPHTPVTLRAGVDVATPPQTTLPWPYTWDRILGRSVPTLGWIALLTAGMGLLAHLWTRTTIEPSPGFPVQYAPPEGLGPVQTEFIRTETVPKNGLSATLFHLAEQGLVELRQVSDKHWKIRGLVKPAAWADVDPVGIDVAAALKVMSVGAEFSATNTATAGKKLSKAKADMAVAVRKWAFDGGFMVKRRKELWIRVANVVAFCAALAGFFLWFGITMWGLPFAAFFLCSVRGWRGGVGTRRTAAGRELWSRAQGFHRLLSTDSAETRFDFAARKDLYLAYIPFAVAGGTAALWAKKYQDTMGAPAPQPDWYNSTSSSSDTSHGFTGGSGVA</sequence>
<dbReference type="InterPro" id="IPR048389">
    <property type="entry name" value="YciQ-like_C"/>
</dbReference>
<evidence type="ECO:0000256" key="2">
    <source>
        <dbReference type="SAM" id="Phobius"/>
    </source>
</evidence>
<dbReference type="Pfam" id="PF09972">
    <property type="entry name" value="DUF2207"/>
    <property type="match status" value="1"/>
</dbReference>
<dbReference type="InterPro" id="IPR018702">
    <property type="entry name" value="DUF2207"/>
</dbReference>
<evidence type="ECO:0000256" key="1">
    <source>
        <dbReference type="SAM" id="MobiDB-lite"/>
    </source>
</evidence>
<organism evidence="5 6">
    <name type="scientific">Mycolicibacterium porcinum</name>
    <dbReference type="NCBI Taxonomy" id="39693"/>
    <lineage>
        <taxon>Bacteria</taxon>
        <taxon>Bacillati</taxon>
        <taxon>Actinomycetota</taxon>
        <taxon>Actinomycetes</taxon>
        <taxon>Mycobacteriales</taxon>
        <taxon>Mycobacteriaceae</taxon>
        <taxon>Mycolicibacterium</taxon>
    </lineage>
</organism>
<gene>
    <name evidence="5" type="ORF">ABFW12_34990</name>
</gene>
<evidence type="ECO:0000313" key="6">
    <source>
        <dbReference type="Proteomes" id="UP001558474"/>
    </source>
</evidence>
<feature type="domain" description="DUF2207" evidence="3">
    <location>
        <begin position="41"/>
        <end position="236"/>
    </location>
</feature>
<accession>A0ABV3VQ07</accession>
<keyword evidence="6" id="KW-1185">Reference proteome</keyword>
<feature type="non-terminal residue" evidence="5">
    <location>
        <position position="557"/>
    </location>
</feature>
<keyword evidence="2" id="KW-0812">Transmembrane</keyword>
<dbReference type="EMBL" id="JBDLOU010000192">
    <property type="protein sequence ID" value="MEX3743452.1"/>
    <property type="molecule type" value="Genomic_DNA"/>
</dbReference>
<dbReference type="Pfam" id="PF20990">
    <property type="entry name" value="DUF2207_C"/>
    <property type="match status" value="1"/>
</dbReference>
<dbReference type="RefSeq" id="WP_368574799.1">
    <property type="nucleotide sequence ID" value="NZ_JBDLOU010000192.1"/>
</dbReference>
<protein>
    <submittedName>
        <fullName evidence="5">DUF2207 domain-containing protein</fullName>
    </submittedName>
</protein>
<feature type="domain" description="Predicted membrane protein YciQ-like C-terminal" evidence="4">
    <location>
        <begin position="296"/>
        <end position="522"/>
    </location>
</feature>
<feature type="compositionally biased region" description="Low complexity" evidence="1">
    <location>
        <begin position="539"/>
        <end position="549"/>
    </location>
</feature>
<evidence type="ECO:0000259" key="4">
    <source>
        <dbReference type="Pfam" id="PF20990"/>
    </source>
</evidence>
<feature type="region of interest" description="Disordered" evidence="1">
    <location>
        <begin position="534"/>
        <end position="557"/>
    </location>
</feature>
<comment type="caution">
    <text evidence="5">The sequence shown here is derived from an EMBL/GenBank/DDBJ whole genome shotgun (WGS) entry which is preliminary data.</text>
</comment>
<evidence type="ECO:0000259" key="3">
    <source>
        <dbReference type="Pfam" id="PF09972"/>
    </source>
</evidence>